<dbReference type="EMBL" id="KN831774">
    <property type="protein sequence ID" value="KIM44077.1"/>
    <property type="molecule type" value="Genomic_DNA"/>
</dbReference>
<protein>
    <recommendedName>
        <fullName evidence="3">F-box domain-containing protein</fullName>
    </recommendedName>
</protein>
<evidence type="ECO:0000313" key="1">
    <source>
        <dbReference type="EMBL" id="KIM44077.1"/>
    </source>
</evidence>
<sequence>MINLLAKSSRQWRCIDFHIPFFWYPIFTSSKISDPSPDNDQPTQSVALKKPLDLPLLVSASFHYEDHGIVATDDEVDLDLTLAPSLHTLSLSLFQMSPALLKRITCKDKVTMMVLQRTTGPYMDLNDLLPHFPNLQEAAFHSAWFIMQNPPPDITHRKLRKLEVDAYFGWRDLKVLFLVIFPRLESLSVQVPSTIRYGELLKGFIAHNSESHLTSLSLSCKITREHELIDVLSALGSLRELYIQDTSVGGTPGFGFSYLFFDALHPDEPDTMTSLEVLSYKGNLLVQSIAFLTPVIIRSRMRGEIHKNLEKLPVLRKVRIQADQLLDSDESRIADYPDPPYVCEVRTMMERGILELLTMDGGQWE</sequence>
<organism evidence="1 2">
    <name type="scientific">Hebeloma cylindrosporum</name>
    <dbReference type="NCBI Taxonomy" id="76867"/>
    <lineage>
        <taxon>Eukaryota</taxon>
        <taxon>Fungi</taxon>
        <taxon>Dikarya</taxon>
        <taxon>Basidiomycota</taxon>
        <taxon>Agaricomycotina</taxon>
        <taxon>Agaricomycetes</taxon>
        <taxon>Agaricomycetidae</taxon>
        <taxon>Agaricales</taxon>
        <taxon>Agaricineae</taxon>
        <taxon>Hymenogastraceae</taxon>
        <taxon>Hebeloma</taxon>
    </lineage>
</organism>
<accession>A0A0C2YSV8</accession>
<dbReference type="InterPro" id="IPR032675">
    <property type="entry name" value="LRR_dom_sf"/>
</dbReference>
<name>A0A0C2YSV8_HEBCY</name>
<dbReference type="HOGENOM" id="CLU_040827_0_0_1"/>
<dbReference type="Gene3D" id="3.80.10.10">
    <property type="entry name" value="Ribonuclease Inhibitor"/>
    <property type="match status" value="1"/>
</dbReference>
<evidence type="ECO:0000313" key="2">
    <source>
        <dbReference type="Proteomes" id="UP000053424"/>
    </source>
</evidence>
<evidence type="ECO:0008006" key="3">
    <source>
        <dbReference type="Google" id="ProtNLM"/>
    </source>
</evidence>
<dbReference type="OrthoDB" id="2269034at2759"/>
<dbReference type="Proteomes" id="UP000053424">
    <property type="component" value="Unassembled WGS sequence"/>
</dbReference>
<gene>
    <name evidence="1" type="ORF">M413DRAFT_443133</name>
</gene>
<reference evidence="1 2" key="1">
    <citation type="submission" date="2014-04" db="EMBL/GenBank/DDBJ databases">
        <authorList>
            <consortium name="DOE Joint Genome Institute"/>
            <person name="Kuo A."/>
            <person name="Gay G."/>
            <person name="Dore J."/>
            <person name="Kohler A."/>
            <person name="Nagy L.G."/>
            <person name="Floudas D."/>
            <person name="Copeland A."/>
            <person name="Barry K.W."/>
            <person name="Cichocki N."/>
            <person name="Veneault-Fourrey C."/>
            <person name="LaButti K."/>
            <person name="Lindquist E.A."/>
            <person name="Lipzen A."/>
            <person name="Lundell T."/>
            <person name="Morin E."/>
            <person name="Murat C."/>
            <person name="Sun H."/>
            <person name="Tunlid A."/>
            <person name="Henrissat B."/>
            <person name="Grigoriev I.V."/>
            <person name="Hibbett D.S."/>
            <person name="Martin F."/>
            <person name="Nordberg H.P."/>
            <person name="Cantor M.N."/>
            <person name="Hua S.X."/>
        </authorList>
    </citation>
    <scope>NUCLEOTIDE SEQUENCE [LARGE SCALE GENOMIC DNA]</scope>
    <source>
        <strain evidence="2">h7</strain>
    </source>
</reference>
<dbReference type="AlphaFoldDB" id="A0A0C2YSV8"/>
<dbReference type="SUPFAM" id="SSF52047">
    <property type="entry name" value="RNI-like"/>
    <property type="match status" value="1"/>
</dbReference>
<proteinExistence type="predicted"/>
<reference evidence="2" key="2">
    <citation type="submission" date="2015-01" db="EMBL/GenBank/DDBJ databases">
        <title>Evolutionary Origins and Diversification of the Mycorrhizal Mutualists.</title>
        <authorList>
            <consortium name="DOE Joint Genome Institute"/>
            <consortium name="Mycorrhizal Genomics Consortium"/>
            <person name="Kohler A."/>
            <person name="Kuo A."/>
            <person name="Nagy L.G."/>
            <person name="Floudas D."/>
            <person name="Copeland A."/>
            <person name="Barry K.W."/>
            <person name="Cichocki N."/>
            <person name="Veneault-Fourrey C."/>
            <person name="LaButti K."/>
            <person name="Lindquist E.A."/>
            <person name="Lipzen A."/>
            <person name="Lundell T."/>
            <person name="Morin E."/>
            <person name="Murat C."/>
            <person name="Riley R."/>
            <person name="Ohm R."/>
            <person name="Sun H."/>
            <person name="Tunlid A."/>
            <person name="Henrissat B."/>
            <person name="Grigoriev I.V."/>
            <person name="Hibbett D.S."/>
            <person name="Martin F."/>
        </authorList>
    </citation>
    <scope>NUCLEOTIDE SEQUENCE [LARGE SCALE GENOMIC DNA]</scope>
    <source>
        <strain evidence="2">h7</strain>
    </source>
</reference>
<keyword evidence="2" id="KW-1185">Reference proteome</keyword>